<dbReference type="PANTHER" id="PTHR16026:SF0">
    <property type="entry name" value="CARTILAGE ACIDIC PROTEIN 1"/>
    <property type="match status" value="1"/>
</dbReference>
<dbReference type="RefSeq" id="WP_323251696.1">
    <property type="nucleotide sequence ID" value="NZ_JAYFUL010000037.1"/>
</dbReference>
<gene>
    <name evidence="4" type="ORF">VB264_18435</name>
</gene>
<dbReference type="InterPro" id="IPR027039">
    <property type="entry name" value="Crtac1"/>
</dbReference>
<dbReference type="InterPro" id="IPR011519">
    <property type="entry name" value="UnbV_ASPIC"/>
</dbReference>
<dbReference type="PROSITE" id="PS51257">
    <property type="entry name" value="PROKAR_LIPOPROTEIN"/>
    <property type="match status" value="1"/>
</dbReference>
<dbReference type="InterPro" id="IPR028994">
    <property type="entry name" value="Integrin_alpha_N"/>
</dbReference>
<sequence length="1082" mass="121405">MNKKKNIYSFTIGCLCLLFFSACKKDKTLFEQVNAEEIGIQFANNVQESEKENILNYEYFYNGGGVAAGDFNNDGLTDLYFTGNQVDNKLYLNTTKDNKLSFQDITTKAGVTGRKGGWKTGVSIVDINADGWLDIYVCYSGLRDTDLRKNQLFINNHNLTFTEKAEEYGLADSGYSTQATFLDYDLDGDLDCFLINHNLGGYQRKEAAVMRNARDENAGDKLFRNDTKLGEAPRFTDVSIQTGIKGNPLGFGLGVSVADVNQDGYPDIYVTNDYVEDDYLYINQKDGTFKDELRDRIEHTAYSAMGVDIADVNNDELPDIFTLDMLPEDNARQKLLLWSDSWNTYDAQLRNGFWHENMRNMLQMNLGNGAFAEIGQLSGVSNTDWSWGTLLADFDLDGYKDIFVSNGLGKDYTNADFIKYFSEQEENGVKKPMLEHLKQMPTSQTKNYIFRNNHDLTFSNEQKNWGFDTPTVASGAIYADLDNDGDLEIITNNLNEIAHIYNNRRIEENTNAKFLKIHLKGNVLNPFGIGAKVSIRSGENVQVQEVTATHGFQSSVITDLLFGIAETTKPLEVIIVWSNGKSQKITNPVVNQTLVVEEKNAVTASKPVSKTEDVLFTATESPVFFPEINPINNFDRQVMLPTHYSYTGPRMAVGDVNADGKKDIFICGTKLQAGAFFLQNTNGSFTKKELPNLAPKFNQDAVIADFNGDKFPDLYITNGNYGNAQYEEQNDELWINDGKGNFQKSISFEDQANSSCVKAADFDKDGDIDLFVGGHIKPNRFPTEEESFLLKNDGKAHFTKVSLGILGLVTDATIIDTDKDGFDEIIVVGEWMSPVLLKNNKNFRFTQVSLGIPSGWNYRIEKADLDNDGDEDLVLGNLGTNTQIRASQAEPAFLIYDDFDQNGTMDFFLNYYIQGQPYPACSRDEMAEQIPALKKKFPNYQVFSEAKMEDFFDANQLAKANKKEIVNLKTIVLENNKGTFVAHELPLQAQYAPVYAISIEDIDHDGKKDLLLAGNNSKFRLRIGKVDANYGVVLLNKGNFSFTTLPVTKSGLYLRGDVRETKAVDKFLFVGVNNDKLRVFKL</sequence>
<accession>A0ABU5QRT4</accession>
<feature type="domain" description="ASPIC/UnbV" evidence="3">
    <location>
        <begin position="528"/>
        <end position="594"/>
    </location>
</feature>
<comment type="caution">
    <text evidence="4">The sequence shown here is derived from an EMBL/GenBank/DDBJ whole genome shotgun (WGS) entry which is preliminary data.</text>
</comment>
<evidence type="ECO:0000259" key="3">
    <source>
        <dbReference type="Pfam" id="PF07593"/>
    </source>
</evidence>
<dbReference type="InterPro" id="IPR013517">
    <property type="entry name" value="FG-GAP"/>
</dbReference>
<keyword evidence="5" id="KW-1185">Reference proteome</keyword>
<dbReference type="PANTHER" id="PTHR16026">
    <property type="entry name" value="CARTILAGE ACIDIC PROTEIN 1"/>
    <property type="match status" value="1"/>
</dbReference>
<proteinExistence type="predicted"/>
<name>A0ABU5QRT4_9BACT</name>
<evidence type="ECO:0000256" key="2">
    <source>
        <dbReference type="SAM" id="SignalP"/>
    </source>
</evidence>
<evidence type="ECO:0000313" key="5">
    <source>
        <dbReference type="Proteomes" id="UP001304671"/>
    </source>
</evidence>
<feature type="signal peptide" evidence="2">
    <location>
        <begin position="1"/>
        <end position="24"/>
    </location>
</feature>
<feature type="chain" id="PRO_5047337819" evidence="2">
    <location>
        <begin position="25"/>
        <end position="1082"/>
    </location>
</feature>
<organism evidence="4 5">
    <name type="scientific">Arcicella aquatica</name>
    <dbReference type="NCBI Taxonomy" id="217141"/>
    <lineage>
        <taxon>Bacteria</taxon>
        <taxon>Pseudomonadati</taxon>
        <taxon>Bacteroidota</taxon>
        <taxon>Cytophagia</taxon>
        <taxon>Cytophagales</taxon>
        <taxon>Flectobacillaceae</taxon>
        <taxon>Arcicella</taxon>
    </lineage>
</organism>
<dbReference type="EMBL" id="JAYFUL010000037">
    <property type="protein sequence ID" value="MEA5259781.1"/>
    <property type="molecule type" value="Genomic_DNA"/>
</dbReference>
<evidence type="ECO:0000313" key="4">
    <source>
        <dbReference type="EMBL" id="MEA5259781.1"/>
    </source>
</evidence>
<dbReference type="SUPFAM" id="SSF69318">
    <property type="entry name" value="Integrin alpha N-terminal domain"/>
    <property type="match status" value="3"/>
</dbReference>
<dbReference type="Gene3D" id="2.130.10.130">
    <property type="entry name" value="Integrin alpha, N-terminal"/>
    <property type="match status" value="2"/>
</dbReference>
<protein>
    <submittedName>
        <fullName evidence="4">VCBS repeat-containing protein</fullName>
    </submittedName>
</protein>
<keyword evidence="1 2" id="KW-0732">Signal</keyword>
<dbReference type="Pfam" id="PF07593">
    <property type="entry name" value="UnbV_ASPIC"/>
    <property type="match status" value="1"/>
</dbReference>
<dbReference type="Proteomes" id="UP001304671">
    <property type="component" value="Unassembled WGS sequence"/>
</dbReference>
<reference evidence="4 5" key="1">
    <citation type="submission" date="2023-12" db="EMBL/GenBank/DDBJ databases">
        <title>Novel species of the genus Arcicella isolated from rivers.</title>
        <authorList>
            <person name="Lu H."/>
        </authorList>
    </citation>
    <scope>NUCLEOTIDE SEQUENCE [LARGE SCALE GENOMIC DNA]</scope>
    <source>
        <strain evidence="4 5">LMG 21963</strain>
    </source>
</reference>
<evidence type="ECO:0000256" key="1">
    <source>
        <dbReference type="ARBA" id="ARBA00022729"/>
    </source>
</evidence>
<dbReference type="Pfam" id="PF13517">
    <property type="entry name" value="FG-GAP_3"/>
    <property type="match status" value="4"/>
</dbReference>